<dbReference type="InterPro" id="IPR003594">
    <property type="entry name" value="HATPase_dom"/>
</dbReference>
<dbReference type="SMART" id="SM00387">
    <property type="entry name" value="HATPase_c"/>
    <property type="match status" value="1"/>
</dbReference>
<dbReference type="CDD" id="cd17546">
    <property type="entry name" value="REC_hyHK_CKI1_RcsC-like"/>
    <property type="match status" value="2"/>
</dbReference>
<accession>A0ABT5KUF7</accession>
<keyword evidence="7" id="KW-0547">Nucleotide-binding</keyword>
<dbReference type="InterPro" id="IPR036890">
    <property type="entry name" value="HATPase_C_sf"/>
</dbReference>
<dbReference type="InterPro" id="IPR001789">
    <property type="entry name" value="Sig_transdc_resp-reg_receiver"/>
</dbReference>
<dbReference type="PROSITE" id="PS50110">
    <property type="entry name" value="RESPONSE_REGULATORY"/>
    <property type="match status" value="2"/>
</dbReference>
<evidence type="ECO:0000256" key="8">
    <source>
        <dbReference type="ARBA" id="ARBA00022840"/>
    </source>
</evidence>
<keyword evidence="8" id="KW-0067">ATP-binding</keyword>
<dbReference type="PROSITE" id="PS50109">
    <property type="entry name" value="HIS_KIN"/>
    <property type="match status" value="1"/>
</dbReference>
<sequence>MTGPSAREVAYYREAHKLLLGLATLHGLWSLYQAPATHTVALVLGLGLPALLIPAWLCWRRPEALIARMAVALSFVVFVSLAIEQSGDNPNTHLGFFVLLGALAIYCDWRPIVGAAAMILLHHALFAEHSRLLVGTALQPENHSTAAMHAFYICLHAGVLSFIAIRMKKLVAESHAVADAVLRIAAGNWALQLPDAAQQKYDTLAAVATMQEQLTQTMADLNAARVRAEEATAAKSAFLAAMSHEIRTPMNAIIGLSHLASRTEMSVQQRDYVDKIKLAGQHLLGILNDILDFSKVEAGMLSIEHTPFELDAMLQNVANVIAEKASDKGLELMFQVAQDVPPYLVGDPLRLGQVLINFANNAIKFTAQGEVSVHVTLDQSLEPTPHATYVKLKFDVKDTGIGLSPEQMSRLFREFSQAEDATARHYGGSGLGLVISKGLAALMGGDVGVDSTLGQGSTFWFTARVEVGRMTARPLLPEIQLRDRRVLVVDDNPHAAAVLVDILSSQGFAVATVNTGPLAIQAVHIADAGDQAFDIVMVDWQMPHMDGLETTRRIRELTLKHRPLQIMVTAHGREEAVRGAEYSGVDDVLLKPVNASLLFNTLIRLLSERQGASDAVQGTGAPSGPGEPAIEIPSRLRHLRGARILLVEDNDLNQQIAQELLSDAGLHVDVVENGQAALAQIEQQPYDLVLMDMQMPVMDGLEATLQLRKNPRHALLPVIAMTANALPSDRQRCLLAGMNDYVSKPIAPDELWDALARWIQPRAGLGDSANAQRVETSPTVFKSPLKFSRQAQQSVQLPDQIDGLDLALGLRRTAGRAAFYLDLLHQFTATRRTALHEVRDALNTEDRPRAERLTHSLKGLAGTLGATPLHERLRALEQTLQGQIKTAPLNEALDEAEAALNHLIQSLSLHLPDRRSHEHDVAPAASAERKPALNAVQLQALVEQIDTALARDDPEALDLLALHHTALQTAGEADFGALQAAIQQFQFDRARQILARFLRPQDLL</sequence>
<keyword evidence="4" id="KW-1003">Cell membrane</keyword>
<comment type="catalytic activity">
    <reaction evidence="1">
        <text>ATP + protein L-histidine = ADP + protein N-phospho-L-histidine.</text>
        <dbReference type="EC" id="2.7.13.3"/>
    </reaction>
</comment>
<evidence type="ECO:0000259" key="15">
    <source>
        <dbReference type="PROSITE" id="PS50109"/>
    </source>
</evidence>
<dbReference type="PROSITE" id="PS50894">
    <property type="entry name" value="HPT"/>
    <property type="match status" value="1"/>
</dbReference>
<evidence type="ECO:0000256" key="11">
    <source>
        <dbReference type="ARBA" id="ARBA00023136"/>
    </source>
</evidence>
<dbReference type="SMART" id="SM00388">
    <property type="entry name" value="HisKA"/>
    <property type="match status" value="1"/>
</dbReference>
<feature type="domain" description="Response regulatory" evidence="16">
    <location>
        <begin position="643"/>
        <end position="759"/>
    </location>
</feature>
<evidence type="ECO:0000256" key="10">
    <source>
        <dbReference type="ARBA" id="ARBA00023012"/>
    </source>
</evidence>
<evidence type="ECO:0000313" key="19">
    <source>
        <dbReference type="Proteomes" id="UP001219862"/>
    </source>
</evidence>
<gene>
    <name evidence="18" type="ORF">PRZ01_15320</name>
</gene>
<feature type="transmembrane region" description="Helical" evidence="14">
    <location>
        <begin position="146"/>
        <end position="165"/>
    </location>
</feature>
<dbReference type="SUPFAM" id="SSF55874">
    <property type="entry name" value="ATPase domain of HSP90 chaperone/DNA topoisomerase II/histidine kinase"/>
    <property type="match status" value="1"/>
</dbReference>
<comment type="caution">
    <text evidence="18">The sequence shown here is derived from an EMBL/GenBank/DDBJ whole genome shotgun (WGS) entry which is preliminary data.</text>
</comment>
<evidence type="ECO:0000259" key="17">
    <source>
        <dbReference type="PROSITE" id="PS50894"/>
    </source>
</evidence>
<feature type="domain" description="Histidine kinase" evidence="15">
    <location>
        <begin position="241"/>
        <end position="467"/>
    </location>
</feature>
<dbReference type="Proteomes" id="UP001219862">
    <property type="component" value="Unassembled WGS sequence"/>
</dbReference>
<dbReference type="PANTHER" id="PTHR45339">
    <property type="entry name" value="HYBRID SIGNAL TRANSDUCTION HISTIDINE KINASE J"/>
    <property type="match status" value="1"/>
</dbReference>
<dbReference type="PRINTS" id="PR00344">
    <property type="entry name" value="BCTRLSENSOR"/>
</dbReference>
<dbReference type="EMBL" id="JAQQXS010000014">
    <property type="protein sequence ID" value="MDC8786559.1"/>
    <property type="molecule type" value="Genomic_DNA"/>
</dbReference>
<dbReference type="InterPro" id="IPR011006">
    <property type="entry name" value="CheY-like_superfamily"/>
</dbReference>
<dbReference type="Pfam" id="PF00512">
    <property type="entry name" value="HisKA"/>
    <property type="match status" value="1"/>
</dbReference>
<dbReference type="InterPro" id="IPR005467">
    <property type="entry name" value="His_kinase_dom"/>
</dbReference>
<feature type="modified residue" description="4-aspartylphosphate" evidence="13">
    <location>
        <position position="692"/>
    </location>
</feature>
<dbReference type="SUPFAM" id="SSF47384">
    <property type="entry name" value="Homodimeric domain of signal transducing histidine kinase"/>
    <property type="match status" value="1"/>
</dbReference>
<dbReference type="PANTHER" id="PTHR45339:SF1">
    <property type="entry name" value="HYBRID SIGNAL TRANSDUCTION HISTIDINE KINASE J"/>
    <property type="match status" value="1"/>
</dbReference>
<organism evidence="18 19">
    <name type="scientific">Roseateles koreensis</name>
    <dbReference type="NCBI Taxonomy" id="2987526"/>
    <lineage>
        <taxon>Bacteria</taxon>
        <taxon>Pseudomonadati</taxon>
        <taxon>Pseudomonadota</taxon>
        <taxon>Betaproteobacteria</taxon>
        <taxon>Burkholderiales</taxon>
        <taxon>Sphaerotilaceae</taxon>
        <taxon>Roseateles</taxon>
    </lineage>
</organism>
<dbReference type="Pfam" id="PF01627">
    <property type="entry name" value="Hpt"/>
    <property type="match status" value="1"/>
</dbReference>
<feature type="domain" description="Response regulatory" evidence="16">
    <location>
        <begin position="485"/>
        <end position="606"/>
    </location>
</feature>
<name>A0ABT5KUF7_9BURK</name>
<dbReference type="Pfam" id="PF00072">
    <property type="entry name" value="Response_reg"/>
    <property type="match status" value="2"/>
</dbReference>
<dbReference type="InterPro" id="IPR036097">
    <property type="entry name" value="HisK_dim/P_sf"/>
</dbReference>
<dbReference type="InterPro" id="IPR008207">
    <property type="entry name" value="Sig_transdc_His_kin_Hpt_dom"/>
</dbReference>
<feature type="transmembrane region" description="Helical" evidence="14">
    <location>
        <begin position="38"/>
        <end position="58"/>
    </location>
</feature>
<dbReference type="RefSeq" id="WP_273597672.1">
    <property type="nucleotide sequence ID" value="NZ_JAQQXS010000014.1"/>
</dbReference>
<keyword evidence="6 14" id="KW-0812">Transmembrane</keyword>
<dbReference type="CDD" id="cd16922">
    <property type="entry name" value="HATPase_EvgS-ArcB-TorS-like"/>
    <property type="match status" value="1"/>
</dbReference>
<dbReference type="CDD" id="cd00082">
    <property type="entry name" value="HisKA"/>
    <property type="match status" value="1"/>
</dbReference>
<evidence type="ECO:0000256" key="9">
    <source>
        <dbReference type="ARBA" id="ARBA00022989"/>
    </source>
</evidence>
<keyword evidence="9 14" id="KW-1133">Transmembrane helix</keyword>
<keyword evidence="11 14" id="KW-0472">Membrane</keyword>
<feature type="transmembrane region" description="Helical" evidence="14">
    <location>
        <begin position="95"/>
        <end position="125"/>
    </location>
</feature>
<feature type="transmembrane region" description="Helical" evidence="14">
    <location>
        <begin position="65"/>
        <end position="83"/>
    </location>
</feature>
<dbReference type="InterPro" id="IPR004358">
    <property type="entry name" value="Sig_transdc_His_kin-like_C"/>
</dbReference>
<dbReference type="SMART" id="SM00448">
    <property type="entry name" value="REC"/>
    <property type="match status" value="2"/>
</dbReference>
<feature type="modified residue" description="Phosphohistidine" evidence="12">
    <location>
        <position position="855"/>
    </location>
</feature>
<dbReference type="Gene3D" id="1.20.120.160">
    <property type="entry name" value="HPT domain"/>
    <property type="match status" value="1"/>
</dbReference>
<dbReference type="Gene3D" id="3.40.50.2300">
    <property type="match status" value="2"/>
</dbReference>
<dbReference type="EC" id="2.7.13.3" evidence="3"/>
<evidence type="ECO:0000256" key="2">
    <source>
        <dbReference type="ARBA" id="ARBA00004651"/>
    </source>
</evidence>
<protein>
    <recommendedName>
        <fullName evidence="3">histidine kinase</fullName>
        <ecNumber evidence="3">2.7.13.3</ecNumber>
    </recommendedName>
</protein>
<evidence type="ECO:0000256" key="5">
    <source>
        <dbReference type="ARBA" id="ARBA00022553"/>
    </source>
</evidence>
<dbReference type="Gene3D" id="1.10.287.130">
    <property type="match status" value="1"/>
</dbReference>
<dbReference type="Pfam" id="PF02518">
    <property type="entry name" value="HATPase_c"/>
    <property type="match status" value="1"/>
</dbReference>
<evidence type="ECO:0000256" key="1">
    <source>
        <dbReference type="ARBA" id="ARBA00000085"/>
    </source>
</evidence>
<dbReference type="InterPro" id="IPR003661">
    <property type="entry name" value="HisK_dim/P_dom"/>
</dbReference>
<evidence type="ECO:0000256" key="12">
    <source>
        <dbReference type="PROSITE-ProRule" id="PRU00110"/>
    </source>
</evidence>
<dbReference type="SUPFAM" id="SSF52172">
    <property type="entry name" value="CheY-like"/>
    <property type="match status" value="2"/>
</dbReference>
<comment type="subcellular location">
    <subcellularLocation>
        <location evidence="2">Cell membrane</location>
        <topology evidence="2">Multi-pass membrane protein</topology>
    </subcellularLocation>
</comment>
<feature type="domain" description="HPt" evidence="17">
    <location>
        <begin position="816"/>
        <end position="910"/>
    </location>
</feature>
<evidence type="ECO:0000256" key="13">
    <source>
        <dbReference type="PROSITE-ProRule" id="PRU00169"/>
    </source>
</evidence>
<evidence type="ECO:0000256" key="4">
    <source>
        <dbReference type="ARBA" id="ARBA00022475"/>
    </source>
</evidence>
<evidence type="ECO:0000256" key="6">
    <source>
        <dbReference type="ARBA" id="ARBA00022692"/>
    </source>
</evidence>
<evidence type="ECO:0000256" key="7">
    <source>
        <dbReference type="ARBA" id="ARBA00022741"/>
    </source>
</evidence>
<keyword evidence="19" id="KW-1185">Reference proteome</keyword>
<dbReference type="Gene3D" id="3.30.565.10">
    <property type="entry name" value="Histidine kinase-like ATPase, C-terminal domain"/>
    <property type="match status" value="1"/>
</dbReference>
<dbReference type="SUPFAM" id="SSF47226">
    <property type="entry name" value="Histidine-containing phosphotransfer domain, HPT domain"/>
    <property type="match status" value="1"/>
</dbReference>
<evidence type="ECO:0000256" key="3">
    <source>
        <dbReference type="ARBA" id="ARBA00012438"/>
    </source>
</evidence>
<feature type="modified residue" description="4-aspartylphosphate" evidence="13">
    <location>
        <position position="539"/>
    </location>
</feature>
<evidence type="ECO:0000259" key="16">
    <source>
        <dbReference type="PROSITE" id="PS50110"/>
    </source>
</evidence>
<evidence type="ECO:0000313" key="18">
    <source>
        <dbReference type="EMBL" id="MDC8786559.1"/>
    </source>
</evidence>
<proteinExistence type="predicted"/>
<reference evidence="18 19" key="1">
    <citation type="submission" date="2022-10" db="EMBL/GenBank/DDBJ databases">
        <title>paucibacter sp. hw8 Genome sequencing.</title>
        <authorList>
            <person name="Park S."/>
        </authorList>
    </citation>
    <scope>NUCLEOTIDE SEQUENCE [LARGE SCALE GENOMIC DNA]</scope>
    <source>
        <strain evidence="19">hw8</strain>
    </source>
</reference>
<keyword evidence="5 13" id="KW-0597">Phosphoprotein</keyword>
<evidence type="ECO:0000256" key="14">
    <source>
        <dbReference type="SAM" id="Phobius"/>
    </source>
</evidence>
<keyword evidence="10" id="KW-0902">Two-component regulatory system</keyword>
<dbReference type="InterPro" id="IPR036641">
    <property type="entry name" value="HPT_dom_sf"/>
</dbReference>